<sequence>MAQAMAEEPQPPSATPLGCTHYRRACKVVCPECDEVFWCRHCHNAVKNGGDTPPDQQHELDRFRLREVVCMRCSERQPAGPSCVKCKQPFSSYYCDKCHLWDDGAHQKQTFHCDRCGICRVGGRENFFHCDTCGSCYPVSIRDTHKCIERAMHQDCPVCLENLFNSTRVVTILRNCGHTIHQECLTRLTSDFSGLSSLRCPLCSASIMSNDSLWQQLDEQVRNTPMQDEYRADVMITCNDCSRPSTTPFHFFGLKCQNPSCGSYNTRRVV</sequence>
<dbReference type="OMA" id="KLYPCRL"/>
<evidence type="ECO:0000313" key="9">
    <source>
        <dbReference type="Proteomes" id="UP000041254"/>
    </source>
</evidence>
<dbReference type="PANTHER" id="PTHR21319">
    <property type="entry name" value="RING FINGER AND CHY ZINC FINGER DOMAIN-CONTAINING PROTEIN 1"/>
    <property type="match status" value="1"/>
</dbReference>
<dbReference type="PhylomeDB" id="A0A0G4EEQ9"/>
<dbReference type="EMBL" id="CDMY01000201">
    <property type="protein sequence ID" value="CEL94032.1"/>
    <property type="molecule type" value="Genomic_DNA"/>
</dbReference>
<dbReference type="OrthoDB" id="411372at2759"/>
<dbReference type="PROSITE" id="PS51266">
    <property type="entry name" value="ZF_CHY"/>
    <property type="match status" value="1"/>
</dbReference>
<dbReference type="GO" id="GO:0005634">
    <property type="term" value="C:nucleus"/>
    <property type="evidence" value="ECO:0007669"/>
    <property type="project" value="TreeGrafter"/>
</dbReference>
<dbReference type="InterPro" id="IPR013083">
    <property type="entry name" value="Znf_RING/FYVE/PHD"/>
</dbReference>
<protein>
    <recommendedName>
        <fullName evidence="10">RING finger and CHY zinc finger domain-containing protein 1</fullName>
    </recommendedName>
</protein>
<evidence type="ECO:0000256" key="3">
    <source>
        <dbReference type="ARBA" id="ARBA00022833"/>
    </source>
</evidence>
<dbReference type="GO" id="GO:0061630">
    <property type="term" value="F:ubiquitin protein ligase activity"/>
    <property type="evidence" value="ECO:0007669"/>
    <property type="project" value="TreeGrafter"/>
</dbReference>
<dbReference type="SUPFAM" id="SSF161219">
    <property type="entry name" value="CHY zinc finger-like"/>
    <property type="match status" value="1"/>
</dbReference>
<dbReference type="SUPFAM" id="SSF57850">
    <property type="entry name" value="RING/U-box"/>
    <property type="match status" value="1"/>
</dbReference>
<name>A0A0G4EEQ9_VITBC</name>
<keyword evidence="3" id="KW-0862">Zinc</keyword>
<gene>
    <name evidence="8" type="ORF">Vbra_20377</name>
</gene>
<dbReference type="VEuPathDB" id="CryptoDB:Vbra_20377"/>
<keyword evidence="9" id="KW-1185">Reference proteome</keyword>
<evidence type="ECO:0000256" key="2">
    <source>
        <dbReference type="ARBA" id="ARBA00022771"/>
    </source>
</evidence>
<dbReference type="SMART" id="SM00184">
    <property type="entry name" value="RING"/>
    <property type="match status" value="1"/>
</dbReference>
<accession>A0A0G4EEQ9</accession>
<dbReference type="PROSITE" id="PS50089">
    <property type="entry name" value="ZF_RING_2"/>
    <property type="match status" value="1"/>
</dbReference>
<dbReference type="PROSITE" id="PS51270">
    <property type="entry name" value="ZF_CTCHY"/>
    <property type="match status" value="1"/>
</dbReference>
<keyword evidence="1" id="KW-0479">Metal-binding</keyword>
<dbReference type="Gene3D" id="3.30.40.10">
    <property type="entry name" value="Zinc/RING finger domain, C3HC4 (zinc finger)"/>
    <property type="match status" value="1"/>
</dbReference>
<feature type="domain" description="CHY-type" evidence="6">
    <location>
        <begin position="12"/>
        <end position="88"/>
    </location>
</feature>
<dbReference type="GO" id="GO:0006511">
    <property type="term" value="P:ubiquitin-dependent protein catabolic process"/>
    <property type="evidence" value="ECO:0007669"/>
    <property type="project" value="TreeGrafter"/>
</dbReference>
<evidence type="ECO:0000256" key="1">
    <source>
        <dbReference type="ARBA" id="ARBA00022723"/>
    </source>
</evidence>
<evidence type="ECO:0000313" key="8">
    <source>
        <dbReference type="EMBL" id="CEL94032.1"/>
    </source>
</evidence>
<feature type="domain" description="CTCHY-type" evidence="7">
    <location>
        <begin position="90"/>
        <end position="155"/>
    </location>
</feature>
<dbReference type="AlphaFoldDB" id="A0A0G4EEQ9"/>
<dbReference type="Pfam" id="PF13639">
    <property type="entry name" value="zf-RING_2"/>
    <property type="match status" value="1"/>
</dbReference>
<dbReference type="InParanoid" id="A0A0G4EEQ9"/>
<dbReference type="GO" id="GO:0008270">
    <property type="term" value="F:zinc ion binding"/>
    <property type="evidence" value="ECO:0007669"/>
    <property type="project" value="UniProtKB-KW"/>
</dbReference>
<evidence type="ECO:0000259" key="7">
    <source>
        <dbReference type="PROSITE" id="PS51270"/>
    </source>
</evidence>
<dbReference type="Gene3D" id="2.20.28.10">
    <property type="match status" value="1"/>
</dbReference>
<evidence type="ECO:0000259" key="6">
    <source>
        <dbReference type="PROSITE" id="PS51266"/>
    </source>
</evidence>
<dbReference type="SUPFAM" id="SSF161245">
    <property type="entry name" value="Zinc hairpin stack"/>
    <property type="match status" value="1"/>
</dbReference>
<dbReference type="InterPro" id="IPR037275">
    <property type="entry name" value="Znf_CTCHY_sf"/>
</dbReference>
<dbReference type="Pfam" id="PF05495">
    <property type="entry name" value="zf-CHY"/>
    <property type="match status" value="1"/>
</dbReference>
<dbReference type="Proteomes" id="UP000041254">
    <property type="component" value="Unassembled WGS sequence"/>
</dbReference>
<keyword evidence="2 4" id="KW-0863">Zinc-finger</keyword>
<dbReference type="InterPro" id="IPR008913">
    <property type="entry name" value="Znf_CHY"/>
</dbReference>
<proteinExistence type="predicted"/>
<dbReference type="Pfam" id="PF14599">
    <property type="entry name" value="zinc_ribbon_6"/>
    <property type="match status" value="1"/>
</dbReference>
<dbReference type="InterPro" id="IPR039512">
    <property type="entry name" value="RCHY1_zinc-ribbon"/>
</dbReference>
<dbReference type="PANTHER" id="PTHR21319:SF53">
    <property type="entry name" value="RING FINGER AND CHY ZINC FINGER DOMAIN-CONTAINING PROTEIN 1"/>
    <property type="match status" value="1"/>
</dbReference>
<dbReference type="STRING" id="1169540.A0A0G4EEQ9"/>
<dbReference type="GO" id="GO:0016567">
    <property type="term" value="P:protein ubiquitination"/>
    <property type="evidence" value="ECO:0007669"/>
    <property type="project" value="TreeGrafter"/>
</dbReference>
<feature type="domain" description="RING-type" evidence="5">
    <location>
        <begin position="156"/>
        <end position="204"/>
    </location>
</feature>
<dbReference type="InterPro" id="IPR037274">
    <property type="entry name" value="Znf_CHY_sf"/>
</dbReference>
<reference evidence="8 9" key="1">
    <citation type="submission" date="2014-11" db="EMBL/GenBank/DDBJ databases">
        <authorList>
            <person name="Zhu J."/>
            <person name="Qi W."/>
            <person name="Song R."/>
        </authorList>
    </citation>
    <scope>NUCLEOTIDE SEQUENCE [LARGE SCALE GENOMIC DNA]</scope>
</reference>
<evidence type="ECO:0008006" key="10">
    <source>
        <dbReference type="Google" id="ProtNLM"/>
    </source>
</evidence>
<dbReference type="InterPro" id="IPR001841">
    <property type="entry name" value="Znf_RING"/>
</dbReference>
<dbReference type="InterPro" id="IPR017921">
    <property type="entry name" value="Znf_CTCHY"/>
</dbReference>
<evidence type="ECO:0000259" key="5">
    <source>
        <dbReference type="PROSITE" id="PS50089"/>
    </source>
</evidence>
<evidence type="ECO:0000256" key="4">
    <source>
        <dbReference type="PROSITE-ProRule" id="PRU00601"/>
    </source>
</evidence>
<organism evidence="8 9">
    <name type="scientific">Vitrella brassicaformis (strain CCMP3155)</name>
    <dbReference type="NCBI Taxonomy" id="1169540"/>
    <lineage>
        <taxon>Eukaryota</taxon>
        <taxon>Sar</taxon>
        <taxon>Alveolata</taxon>
        <taxon>Colpodellida</taxon>
        <taxon>Vitrellaceae</taxon>
        <taxon>Vitrella</taxon>
    </lineage>
</organism>